<evidence type="ECO:0000259" key="2">
    <source>
        <dbReference type="PROSITE" id="PS50975"/>
    </source>
</evidence>
<dbReference type="InterPro" id="IPR013651">
    <property type="entry name" value="ATP-grasp_RimK-type"/>
</dbReference>
<dbReference type="PANTHER" id="PTHR21621">
    <property type="entry name" value="RIBOSOMAL PROTEIN S6 MODIFICATION PROTEIN"/>
    <property type="match status" value="1"/>
</dbReference>
<dbReference type="Gene3D" id="3.40.50.20">
    <property type="match status" value="1"/>
</dbReference>
<comment type="caution">
    <text evidence="3">The sequence shown here is derived from an EMBL/GenBank/DDBJ whole genome shotgun (WGS) entry which is preliminary data.</text>
</comment>
<dbReference type="PANTHER" id="PTHR21621:SF0">
    <property type="entry name" value="BETA-CITRYLGLUTAMATE SYNTHASE B-RELATED"/>
    <property type="match status" value="1"/>
</dbReference>
<evidence type="ECO:0000313" key="4">
    <source>
        <dbReference type="Proteomes" id="UP000807371"/>
    </source>
</evidence>
<dbReference type="Gene3D" id="3.30.470.20">
    <property type="entry name" value="ATP-grasp fold, B domain"/>
    <property type="match status" value="1"/>
</dbReference>
<reference evidence="3 4" key="1">
    <citation type="submission" date="2020-09" db="EMBL/GenBank/DDBJ databases">
        <title>Biosynthesis of the nuclear factor of activated T cells inhibitor NFAT-133 and its congeners in Streptomyces pactum.</title>
        <authorList>
            <person name="Zhou W."/>
            <person name="Posri P."/>
            <person name="Abugrain M.E."/>
            <person name="Weisberg A.J."/>
            <person name="Chang J.H."/>
            <person name="Mahmud T."/>
        </authorList>
    </citation>
    <scope>NUCLEOTIDE SEQUENCE [LARGE SCALE GENOMIC DNA]</scope>
    <source>
        <strain evidence="3 4">ATCC 27456</strain>
    </source>
</reference>
<dbReference type="RefSeq" id="WP_197987344.1">
    <property type="nucleotide sequence ID" value="NZ_JACYXC010000001.1"/>
</dbReference>
<keyword evidence="1" id="KW-0547">Nucleotide-binding</keyword>
<dbReference type="PROSITE" id="PS50975">
    <property type="entry name" value="ATP_GRASP"/>
    <property type="match status" value="1"/>
</dbReference>
<dbReference type="Proteomes" id="UP000807371">
    <property type="component" value="Unassembled WGS sequence"/>
</dbReference>
<keyword evidence="4" id="KW-1185">Reference proteome</keyword>
<dbReference type="EMBL" id="JACYXC010000001">
    <property type="protein sequence ID" value="MBH5333537.1"/>
    <property type="molecule type" value="Genomic_DNA"/>
</dbReference>
<sequence length="294" mass="30003">MGRVSVALLVAEEPQHGVELLVAAHRALGHTVEVRHLATYTPVVRPDGEPALRLGADVGHSRASALWGLTVQEALARAGGRLVNEVAAQRAGRDKWVCTQLLREAGVPVLPTVLAAPGTTAAALVALLDGDDLVLKPLAGHSGAGVVRRRGAAAIDEELATAARAGGMLLAQPYADDAGRTDLRVVVVGGRVVACYERRAPDGDFRTNSGLPGAGLAACTPDAATERLAVRAAAACGLEIAGVDILHTAIGGPPHGRAVLEINTNCGLVVGLPTLTGNSMAHEMAAYVGSRAEA</sequence>
<name>A0ABS0NED8_9ACTN</name>
<gene>
    <name evidence="3" type="ORF">IHE55_01445</name>
</gene>
<organism evidence="3 4">
    <name type="scientific">Streptomyces pactum</name>
    <dbReference type="NCBI Taxonomy" id="68249"/>
    <lineage>
        <taxon>Bacteria</taxon>
        <taxon>Bacillati</taxon>
        <taxon>Actinomycetota</taxon>
        <taxon>Actinomycetes</taxon>
        <taxon>Kitasatosporales</taxon>
        <taxon>Streptomycetaceae</taxon>
        <taxon>Streptomyces</taxon>
    </lineage>
</organism>
<dbReference type="Pfam" id="PF08443">
    <property type="entry name" value="RimK"/>
    <property type="match status" value="1"/>
</dbReference>
<dbReference type="InterPro" id="IPR011761">
    <property type="entry name" value="ATP-grasp"/>
</dbReference>
<proteinExistence type="predicted"/>
<protein>
    <recommendedName>
        <fullName evidence="2">ATP-grasp domain-containing protein</fullName>
    </recommendedName>
</protein>
<feature type="domain" description="ATP-grasp" evidence="2">
    <location>
        <begin position="99"/>
        <end position="289"/>
    </location>
</feature>
<evidence type="ECO:0000256" key="1">
    <source>
        <dbReference type="PROSITE-ProRule" id="PRU00409"/>
    </source>
</evidence>
<keyword evidence="1" id="KW-0067">ATP-binding</keyword>
<evidence type="ECO:0000313" key="3">
    <source>
        <dbReference type="EMBL" id="MBH5333537.1"/>
    </source>
</evidence>
<accession>A0ABS0NED8</accession>
<dbReference type="SUPFAM" id="SSF56059">
    <property type="entry name" value="Glutathione synthetase ATP-binding domain-like"/>
    <property type="match status" value="1"/>
</dbReference>